<comment type="caution">
    <text evidence="3">The sequence shown here is derived from an EMBL/GenBank/DDBJ whole genome shotgun (WGS) entry which is preliminary data.</text>
</comment>
<accession>A0A1E3AYS5</accession>
<feature type="domain" description="Acyltransferase 3" evidence="2">
    <location>
        <begin position="16"/>
        <end position="315"/>
    </location>
</feature>
<keyword evidence="1" id="KW-1133">Transmembrane helix</keyword>
<evidence type="ECO:0000256" key="1">
    <source>
        <dbReference type="SAM" id="Phobius"/>
    </source>
</evidence>
<reference evidence="3 4" key="1">
    <citation type="submission" date="2016-07" db="EMBL/GenBank/DDBJ databases">
        <title>Characterization of isolates of Eisenbergiella tayi derived from blood cultures, using whole genome sequencing.</title>
        <authorList>
            <person name="Burdz T."/>
            <person name="Wiebe D."/>
            <person name="Huynh C."/>
            <person name="Bernard K."/>
        </authorList>
    </citation>
    <scope>NUCLEOTIDE SEQUENCE [LARGE SCALE GENOMIC DNA]</scope>
    <source>
        <strain evidence="3 4">NML 120489</strain>
    </source>
</reference>
<feature type="transmembrane region" description="Helical" evidence="1">
    <location>
        <begin position="293"/>
        <end position="318"/>
    </location>
</feature>
<dbReference type="GO" id="GO:0016747">
    <property type="term" value="F:acyltransferase activity, transferring groups other than amino-acyl groups"/>
    <property type="evidence" value="ECO:0007669"/>
    <property type="project" value="InterPro"/>
</dbReference>
<evidence type="ECO:0000259" key="2">
    <source>
        <dbReference type="Pfam" id="PF01757"/>
    </source>
</evidence>
<keyword evidence="1" id="KW-0812">Transmembrane</keyword>
<evidence type="ECO:0000313" key="4">
    <source>
        <dbReference type="Proteomes" id="UP000095003"/>
    </source>
</evidence>
<feature type="transmembrane region" description="Helical" evidence="1">
    <location>
        <begin position="215"/>
        <end position="230"/>
    </location>
</feature>
<protein>
    <submittedName>
        <fullName evidence="3">Acyltransferase family protein</fullName>
    </submittedName>
</protein>
<keyword evidence="1" id="KW-0472">Membrane</keyword>
<gene>
    <name evidence="3" type="ORF">BEH84_01071</name>
</gene>
<feature type="transmembrane region" description="Helical" evidence="1">
    <location>
        <begin position="266"/>
        <end position="287"/>
    </location>
</feature>
<dbReference type="PATRIC" id="fig|1432052.3.peg.1178"/>
<dbReference type="InterPro" id="IPR050879">
    <property type="entry name" value="Acyltransferase_3"/>
</dbReference>
<dbReference type="GeneID" id="93299573"/>
<dbReference type="InterPro" id="IPR002656">
    <property type="entry name" value="Acyl_transf_3_dom"/>
</dbReference>
<feature type="transmembrane region" description="Helical" evidence="1">
    <location>
        <begin position="167"/>
        <end position="183"/>
    </location>
</feature>
<feature type="transmembrane region" description="Helical" evidence="1">
    <location>
        <begin position="135"/>
        <end position="155"/>
    </location>
</feature>
<keyword evidence="3" id="KW-0012">Acyltransferase</keyword>
<name>A0A1E3AYS5_9FIRM</name>
<feature type="transmembrane region" description="Helical" evidence="1">
    <location>
        <begin position="90"/>
        <end position="106"/>
    </location>
</feature>
<dbReference type="Pfam" id="PF01757">
    <property type="entry name" value="Acyl_transf_3"/>
    <property type="match status" value="1"/>
</dbReference>
<feature type="transmembrane region" description="Helical" evidence="1">
    <location>
        <begin position="236"/>
        <end position="254"/>
    </location>
</feature>
<feature type="transmembrane region" description="Helical" evidence="1">
    <location>
        <begin position="195"/>
        <end position="210"/>
    </location>
</feature>
<dbReference type="Proteomes" id="UP000095003">
    <property type="component" value="Unassembled WGS sequence"/>
</dbReference>
<dbReference type="AlphaFoldDB" id="A0A1E3AYS5"/>
<dbReference type="PANTHER" id="PTHR23028">
    <property type="entry name" value="ACETYLTRANSFERASE"/>
    <property type="match status" value="1"/>
</dbReference>
<dbReference type="GO" id="GO:0016020">
    <property type="term" value="C:membrane"/>
    <property type="evidence" value="ECO:0007669"/>
    <property type="project" value="TreeGrafter"/>
</dbReference>
<feature type="transmembrane region" description="Helical" evidence="1">
    <location>
        <begin position="21"/>
        <end position="42"/>
    </location>
</feature>
<feature type="transmembrane region" description="Helical" evidence="1">
    <location>
        <begin position="48"/>
        <end position="69"/>
    </location>
</feature>
<organism evidence="3 4">
    <name type="scientific">Eisenbergiella tayi</name>
    <dbReference type="NCBI Taxonomy" id="1432052"/>
    <lineage>
        <taxon>Bacteria</taxon>
        <taxon>Bacillati</taxon>
        <taxon>Bacillota</taxon>
        <taxon>Clostridia</taxon>
        <taxon>Lachnospirales</taxon>
        <taxon>Lachnospiraceae</taxon>
        <taxon>Eisenbergiella</taxon>
    </lineage>
</organism>
<keyword evidence="3" id="KW-0808">Transferase</keyword>
<proteinExistence type="predicted"/>
<dbReference type="GO" id="GO:0000271">
    <property type="term" value="P:polysaccharide biosynthetic process"/>
    <property type="evidence" value="ECO:0007669"/>
    <property type="project" value="TreeGrafter"/>
</dbReference>
<evidence type="ECO:0000313" key="3">
    <source>
        <dbReference type="EMBL" id="ODM13356.1"/>
    </source>
</evidence>
<dbReference type="PANTHER" id="PTHR23028:SF53">
    <property type="entry name" value="ACYL_TRANSF_3 DOMAIN-CONTAINING PROTEIN"/>
    <property type="match status" value="1"/>
</dbReference>
<dbReference type="RefSeq" id="WP_169897198.1">
    <property type="nucleotide sequence ID" value="NZ_MCGI01000001.1"/>
</dbReference>
<dbReference type="EMBL" id="MCGI01000001">
    <property type="protein sequence ID" value="ODM13356.1"/>
    <property type="molecule type" value="Genomic_DNA"/>
</dbReference>
<sequence>MAENSIKLTKLNSEIISLLRVAACIGVFCVHFGIAVGLEGSIRVITDFGARGVQLFFIISGFLAFNSVVKSGLNGAIEYYFKRAIRILPLYYLMIFYYFVVHVFYSKDMQPDKFGFGWLRYWGLANCWAPRGEGLWYNLGATWSVFVFVSFYVIVPIAKRYIRNFRAAVLLEIGFFFFSYIWANFNFDFLECVNYFPYFGLGIIIWFALWENKELFLSIFLNLGILFNLVQSGNMAITYSMIFSLLFLNGLLLNKKCSYENKVLNFLDKYSYTIYLVHPLILGLAAYLKNTSIFNDILIIIISFIVTLLLSIVVYNFVEYPIQKFLKKKLINHIKEYN</sequence>